<dbReference type="Ensembl" id="ENSORLT00015036063.1">
    <property type="protein sequence ID" value="ENSORLP00015020565.1"/>
    <property type="gene ID" value="ENSORLG00015021702.1"/>
</dbReference>
<keyword evidence="1" id="KW-0560">Oxidoreductase</keyword>
<comment type="similarity">
    <text evidence="2">Belongs to the short-chain dehydrogenases/reductases (SDR) family.</text>
</comment>
<evidence type="ECO:0000313" key="5">
    <source>
        <dbReference type="Ensembl" id="ENSORLP00015020565.1"/>
    </source>
</evidence>
<evidence type="ECO:0000256" key="1">
    <source>
        <dbReference type="ARBA" id="ARBA00023002"/>
    </source>
</evidence>
<dbReference type="CDD" id="cd05325">
    <property type="entry name" value="carb_red_sniffer_like_SDR_c"/>
    <property type="match status" value="1"/>
</dbReference>
<accession>A0A3P9IL61</accession>
<evidence type="ECO:0000259" key="4">
    <source>
        <dbReference type="SMART" id="SM00822"/>
    </source>
</evidence>
<dbReference type="GO" id="GO:0006629">
    <property type="term" value="P:lipid metabolic process"/>
    <property type="evidence" value="ECO:0007669"/>
    <property type="project" value="UniProtKB-ARBA"/>
</dbReference>
<dbReference type="PROSITE" id="PS00061">
    <property type="entry name" value="ADH_SHORT"/>
    <property type="match status" value="1"/>
</dbReference>
<dbReference type="Proteomes" id="UP000265200">
    <property type="component" value="Chromosome 6"/>
</dbReference>
<evidence type="ECO:0000256" key="3">
    <source>
        <dbReference type="SAM" id="MobiDB-lite"/>
    </source>
</evidence>
<dbReference type="AlphaFoldDB" id="A0A3P9IL61"/>
<dbReference type="InterPro" id="IPR036291">
    <property type="entry name" value="NAD(P)-bd_dom_sf"/>
</dbReference>
<dbReference type="GO" id="GO:0016491">
    <property type="term" value="F:oxidoreductase activity"/>
    <property type="evidence" value="ECO:0007669"/>
    <property type="project" value="UniProtKB-KW"/>
</dbReference>
<reference evidence="5" key="3">
    <citation type="submission" date="2025-08" db="UniProtKB">
        <authorList>
            <consortium name="Ensembl"/>
        </authorList>
    </citation>
    <scope>IDENTIFICATION</scope>
    <source>
        <strain evidence="5">HSOK</strain>
    </source>
</reference>
<protein>
    <recommendedName>
        <fullName evidence="4">Ketoreductase domain-containing protein</fullName>
    </recommendedName>
</protein>
<evidence type="ECO:0000313" key="6">
    <source>
        <dbReference type="Proteomes" id="UP000265200"/>
    </source>
</evidence>
<feature type="domain" description="Ketoreductase" evidence="4">
    <location>
        <begin position="71"/>
        <end position="310"/>
    </location>
</feature>
<dbReference type="SUPFAM" id="SSF51735">
    <property type="entry name" value="NAD(P)-binding Rossmann-fold domains"/>
    <property type="match status" value="1"/>
</dbReference>
<reference key="1">
    <citation type="journal article" date="2007" name="Nature">
        <title>The medaka draft genome and insights into vertebrate genome evolution.</title>
        <authorList>
            <person name="Kasahara M."/>
            <person name="Naruse K."/>
            <person name="Sasaki S."/>
            <person name="Nakatani Y."/>
            <person name="Qu W."/>
            <person name="Ahsan B."/>
            <person name="Yamada T."/>
            <person name="Nagayasu Y."/>
            <person name="Doi K."/>
            <person name="Kasai Y."/>
            <person name="Jindo T."/>
            <person name="Kobayashi D."/>
            <person name="Shimada A."/>
            <person name="Toyoda A."/>
            <person name="Kuroki Y."/>
            <person name="Fujiyama A."/>
            <person name="Sasaki T."/>
            <person name="Shimizu A."/>
            <person name="Asakawa S."/>
            <person name="Shimizu N."/>
            <person name="Hashimoto S."/>
            <person name="Yang J."/>
            <person name="Lee Y."/>
            <person name="Matsushima K."/>
            <person name="Sugano S."/>
            <person name="Sakaizumi M."/>
            <person name="Narita T."/>
            <person name="Ohishi K."/>
            <person name="Haga S."/>
            <person name="Ohta F."/>
            <person name="Nomoto H."/>
            <person name="Nogata K."/>
            <person name="Morishita T."/>
            <person name="Endo T."/>
            <person name="Shin-I T."/>
            <person name="Takeda H."/>
            <person name="Morishita S."/>
            <person name="Kohara Y."/>
        </authorList>
    </citation>
    <scope>NUCLEOTIDE SEQUENCE [LARGE SCALE GENOMIC DNA]</scope>
    <source>
        <strain>Hd-rR</strain>
    </source>
</reference>
<dbReference type="PRINTS" id="PR00080">
    <property type="entry name" value="SDRFAMILY"/>
</dbReference>
<dbReference type="InterPro" id="IPR051468">
    <property type="entry name" value="Fungal_SecMetab_SDRs"/>
</dbReference>
<dbReference type="InterPro" id="IPR057326">
    <property type="entry name" value="KR_dom"/>
</dbReference>
<dbReference type="PANTHER" id="PTHR43544:SF20">
    <property type="entry name" value="C-FACTOR"/>
    <property type="match status" value="1"/>
</dbReference>
<name>A0A3P9IL61_ORYLA</name>
<proteinExistence type="inferred from homology"/>
<dbReference type="InterPro" id="IPR002347">
    <property type="entry name" value="SDR_fam"/>
</dbReference>
<dbReference type="Gene3D" id="3.40.50.720">
    <property type="entry name" value="NAD(P)-binding Rossmann-like Domain"/>
    <property type="match status" value="1"/>
</dbReference>
<feature type="region of interest" description="Disordered" evidence="3">
    <location>
        <begin position="31"/>
        <end position="64"/>
    </location>
</feature>
<organism evidence="5 6">
    <name type="scientific">Oryzias latipes</name>
    <name type="common">Japanese rice fish</name>
    <name type="synonym">Japanese killifish</name>
    <dbReference type="NCBI Taxonomy" id="8090"/>
    <lineage>
        <taxon>Eukaryota</taxon>
        <taxon>Metazoa</taxon>
        <taxon>Chordata</taxon>
        <taxon>Craniata</taxon>
        <taxon>Vertebrata</taxon>
        <taxon>Euteleostomi</taxon>
        <taxon>Actinopterygii</taxon>
        <taxon>Neopterygii</taxon>
        <taxon>Teleostei</taxon>
        <taxon>Neoteleostei</taxon>
        <taxon>Acanthomorphata</taxon>
        <taxon>Ovalentaria</taxon>
        <taxon>Atherinomorphae</taxon>
        <taxon>Beloniformes</taxon>
        <taxon>Adrianichthyidae</taxon>
        <taxon>Oryziinae</taxon>
        <taxon>Oryzias</taxon>
    </lineage>
</organism>
<dbReference type="PANTHER" id="PTHR43544">
    <property type="entry name" value="SHORT-CHAIN DEHYDROGENASE/REDUCTASE"/>
    <property type="match status" value="1"/>
</dbReference>
<dbReference type="SMART" id="SM00822">
    <property type="entry name" value="PKS_KR"/>
    <property type="match status" value="1"/>
</dbReference>
<sequence length="317" mass="33252">MHSEFTLNLLSETGPRCEAFTVIRPAPLEGAVESLQNTTKKKRNCKTGDPRGAESPSTAARRHRGGMSAWGSVLITGCSRGIGLQLVKQLSESSSRPANIIATARNPAGSVALQELSRTCPGVHAVTLDVCSEQSICSAVEEVQFIVGNQGLNCLINNAAVGSSSSINSVTREAMMRAFQVNSVAPLFVTKAFLPLLQTAAARSTGMGVHRAAVVNISSILGSISLNCGDSATFKSYAYGTSKAALNMVSRCLAADLGPVGILCVSLHPGWVKTDMGGPHADLTVEESVSGILSTLASFTEQDHGGFKDYRGQTLPW</sequence>
<dbReference type="PRINTS" id="PR00081">
    <property type="entry name" value="GDHRDH"/>
</dbReference>
<reference evidence="5" key="4">
    <citation type="submission" date="2025-09" db="UniProtKB">
        <authorList>
            <consortium name="Ensembl"/>
        </authorList>
    </citation>
    <scope>IDENTIFICATION</scope>
    <source>
        <strain evidence="5">HSOK</strain>
    </source>
</reference>
<dbReference type="InterPro" id="IPR020904">
    <property type="entry name" value="Sc_DH/Rdtase_CS"/>
</dbReference>
<dbReference type="Pfam" id="PF00106">
    <property type="entry name" value="adh_short"/>
    <property type="match status" value="1"/>
</dbReference>
<evidence type="ECO:0000256" key="2">
    <source>
        <dbReference type="RuleBase" id="RU000363"/>
    </source>
</evidence>
<reference evidence="5 6" key="2">
    <citation type="submission" date="2017-04" db="EMBL/GenBank/DDBJ databases">
        <title>CpG methylation of centromeres and impact of large insertions on vertebrate speciation.</title>
        <authorList>
            <person name="Ichikawa K."/>
            <person name="Yoshimura J."/>
            <person name="Morishita S."/>
        </authorList>
    </citation>
    <scope>NUCLEOTIDE SEQUENCE</scope>
    <source>
        <strain evidence="5 6">HSOK</strain>
    </source>
</reference>